<accession>A0ABV6FIM6</accession>
<evidence type="ECO:0000313" key="1">
    <source>
        <dbReference type="EMBL" id="MFC0253390.1"/>
    </source>
</evidence>
<reference evidence="1 2" key="1">
    <citation type="submission" date="2024-09" db="EMBL/GenBank/DDBJ databases">
        <authorList>
            <person name="Sun Q."/>
            <person name="Mori K."/>
        </authorList>
    </citation>
    <scope>NUCLEOTIDE SEQUENCE [LARGE SCALE GENOMIC DNA]</scope>
    <source>
        <strain evidence="1 2">CCM 7792</strain>
    </source>
</reference>
<dbReference type="Proteomes" id="UP001589773">
    <property type="component" value="Unassembled WGS sequence"/>
</dbReference>
<dbReference type="EMBL" id="JBHLWP010000013">
    <property type="protein sequence ID" value="MFC0253390.1"/>
    <property type="molecule type" value="Genomic_DNA"/>
</dbReference>
<comment type="caution">
    <text evidence="1">The sequence shown here is derived from an EMBL/GenBank/DDBJ whole genome shotgun (WGS) entry which is preliminary data.</text>
</comment>
<keyword evidence="2" id="KW-1185">Reference proteome</keyword>
<evidence type="ECO:0000313" key="2">
    <source>
        <dbReference type="Proteomes" id="UP001589773"/>
    </source>
</evidence>
<protein>
    <submittedName>
        <fullName evidence="1">Uncharacterized protein</fullName>
    </submittedName>
</protein>
<sequence length="81" mass="9092">MLLHDTWHDAWRMLGAAASDGLYTQLLAAWREPQRHYHTLQHLEECLALAQGLQDLYATPAMRSRFEAAARANLAHALGPA</sequence>
<gene>
    <name evidence="1" type="ORF">ACFFJK_15940</name>
</gene>
<dbReference type="RefSeq" id="WP_379680429.1">
    <property type="nucleotide sequence ID" value="NZ_JBHLWP010000013.1"/>
</dbReference>
<organism evidence="1 2">
    <name type="scientific">Massilia consociata</name>
    <dbReference type="NCBI Taxonomy" id="760117"/>
    <lineage>
        <taxon>Bacteria</taxon>
        <taxon>Pseudomonadati</taxon>
        <taxon>Pseudomonadota</taxon>
        <taxon>Betaproteobacteria</taxon>
        <taxon>Burkholderiales</taxon>
        <taxon>Oxalobacteraceae</taxon>
        <taxon>Telluria group</taxon>
        <taxon>Massilia</taxon>
    </lineage>
</organism>
<proteinExistence type="predicted"/>
<name>A0ABV6FIM6_9BURK</name>